<dbReference type="RefSeq" id="WP_338005473.1">
    <property type="nucleotide sequence ID" value="NZ_JAOPKA010000017.1"/>
</dbReference>
<reference evidence="3" key="1">
    <citation type="submission" date="2022-09" db="EMBL/GenBank/DDBJ databases">
        <title>Enrichment on poylsaccharides allowed isolation of novel metabolic and taxonomic groups of Haloarchaea.</title>
        <authorList>
            <person name="Sorokin D.Y."/>
            <person name="Elcheninov A.G."/>
            <person name="Khizhniak T.V."/>
            <person name="Kolganova T.V."/>
            <person name="Kublanov I.V."/>
        </authorList>
    </citation>
    <scope>NUCLEOTIDE SEQUENCE</scope>
    <source>
        <strain evidence="3">AArc-xg1-1</strain>
    </source>
</reference>
<evidence type="ECO:0000313" key="4">
    <source>
        <dbReference type="Proteomes" id="UP001321018"/>
    </source>
</evidence>
<name>A0AAP2Z217_9EURY</name>
<dbReference type="AlphaFoldDB" id="A0AAP2Z217"/>
<sequence length="181" mass="19648">MSAAHRHTTPDPDPNSPAGASSSHLEAPQTDSRVDDASPPSVSPTEYSSSRSRRQHPCQTQSYTQSTAGHTRTQTDALTAQIEQTQLRTRVAALERELAASRRNQQAIVDQYERVLEDRECCAEKPDRETESTAVGQRRTDDGSDDARSRAESESSSGSDSKGSIAELGAHVRRALASVSR</sequence>
<evidence type="ECO:0000256" key="2">
    <source>
        <dbReference type="SAM" id="MobiDB-lite"/>
    </source>
</evidence>
<feature type="compositionally biased region" description="Basic and acidic residues" evidence="2">
    <location>
        <begin position="138"/>
        <end position="153"/>
    </location>
</feature>
<feature type="region of interest" description="Disordered" evidence="2">
    <location>
        <begin position="122"/>
        <end position="169"/>
    </location>
</feature>
<protein>
    <submittedName>
        <fullName evidence="3">Uncharacterized protein</fullName>
    </submittedName>
</protein>
<feature type="region of interest" description="Disordered" evidence="2">
    <location>
        <begin position="1"/>
        <end position="78"/>
    </location>
</feature>
<organism evidence="3 4">
    <name type="scientific">Natronoglomus mannanivorans</name>
    <dbReference type="NCBI Taxonomy" id="2979990"/>
    <lineage>
        <taxon>Archaea</taxon>
        <taxon>Methanobacteriati</taxon>
        <taxon>Methanobacteriota</taxon>
        <taxon>Stenosarchaea group</taxon>
        <taxon>Halobacteria</taxon>
        <taxon>Halobacteriales</taxon>
        <taxon>Natrialbaceae</taxon>
        <taxon>Natronoglomus</taxon>
    </lineage>
</organism>
<feature type="coiled-coil region" evidence="1">
    <location>
        <begin position="84"/>
        <end position="111"/>
    </location>
</feature>
<dbReference type="EMBL" id="JAOPKA010000017">
    <property type="protein sequence ID" value="MCU4743656.1"/>
    <property type="molecule type" value="Genomic_DNA"/>
</dbReference>
<feature type="compositionally biased region" description="Low complexity" evidence="2">
    <location>
        <begin position="154"/>
        <end position="164"/>
    </location>
</feature>
<dbReference type="Proteomes" id="UP001321018">
    <property type="component" value="Unassembled WGS sequence"/>
</dbReference>
<feature type="compositionally biased region" description="Basic and acidic residues" evidence="2">
    <location>
        <begin position="122"/>
        <end position="131"/>
    </location>
</feature>
<feature type="compositionally biased region" description="Polar residues" evidence="2">
    <location>
        <begin position="57"/>
        <end position="78"/>
    </location>
</feature>
<evidence type="ECO:0000313" key="3">
    <source>
        <dbReference type="EMBL" id="MCU4743656.1"/>
    </source>
</evidence>
<gene>
    <name evidence="3" type="ORF">OB960_19920</name>
</gene>
<evidence type="ECO:0000256" key="1">
    <source>
        <dbReference type="SAM" id="Coils"/>
    </source>
</evidence>
<comment type="caution">
    <text evidence="3">The sequence shown here is derived from an EMBL/GenBank/DDBJ whole genome shotgun (WGS) entry which is preliminary data.</text>
</comment>
<accession>A0AAP2Z217</accession>
<keyword evidence="1" id="KW-0175">Coiled coil</keyword>
<proteinExistence type="predicted"/>